<sequence length="280" mass="31506">MIVHINPTIDLFFSFHNFSHSTSFPAKRNWNIFADPKIDKITKDRWHSKWFFVKGGMDEAILKVWVPLEDSNRPIMPKKMPTMVRAELETLRQVFDKPVHYKVFCEEGILIQAGLIRSKEYDPTLVPPVSWDDVLNAARRCAEPKDVPFSTMVGERQPLFRKTKVRKVPTSSDAPRKENSPATTATAATSTCNAGKRPASEGERPKLFSQRKKHISQRPNRVEHLTISEDPRSASPPPPAPADSVNLPSPTSVQEMPHLPSGSLPEDGPDLGPMLEINEN</sequence>
<protein>
    <submittedName>
        <fullName evidence="2">Uncharacterized protein</fullName>
    </submittedName>
</protein>
<evidence type="ECO:0000313" key="2">
    <source>
        <dbReference type="EMBL" id="GAA0168660.1"/>
    </source>
</evidence>
<evidence type="ECO:0000313" key="3">
    <source>
        <dbReference type="Proteomes" id="UP001454036"/>
    </source>
</evidence>
<keyword evidence="3" id="KW-1185">Reference proteome</keyword>
<comment type="caution">
    <text evidence="2">The sequence shown here is derived from an EMBL/GenBank/DDBJ whole genome shotgun (WGS) entry which is preliminary data.</text>
</comment>
<evidence type="ECO:0000256" key="1">
    <source>
        <dbReference type="SAM" id="MobiDB-lite"/>
    </source>
</evidence>
<proteinExistence type="predicted"/>
<name>A0AAV3QYK1_LITER</name>
<dbReference type="Proteomes" id="UP001454036">
    <property type="component" value="Unassembled WGS sequence"/>
</dbReference>
<organism evidence="2 3">
    <name type="scientific">Lithospermum erythrorhizon</name>
    <name type="common">Purple gromwell</name>
    <name type="synonym">Lithospermum officinale var. erythrorhizon</name>
    <dbReference type="NCBI Taxonomy" id="34254"/>
    <lineage>
        <taxon>Eukaryota</taxon>
        <taxon>Viridiplantae</taxon>
        <taxon>Streptophyta</taxon>
        <taxon>Embryophyta</taxon>
        <taxon>Tracheophyta</taxon>
        <taxon>Spermatophyta</taxon>
        <taxon>Magnoliopsida</taxon>
        <taxon>eudicotyledons</taxon>
        <taxon>Gunneridae</taxon>
        <taxon>Pentapetalae</taxon>
        <taxon>asterids</taxon>
        <taxon>lamiids</taxon>
        <taxon>Boraginales</taxon>
        <taxon>Boraginaceae</taxon>
        <taxon>Boraginoideae</taxon>
        <taxon>Lithospermeae</taxon>
        <taxon>Lithospermum</taxon>
    </lineage>
</organism>
<accession>A0AAV3QYK1</accession>
<dbReference type="AlphaFoldDB" id="A0AAV3QYK1"/>
<reference evidence="2 3" key="1">
    <citation type="submission" date="2024-01" db="EMBL/GenBank/DDBJ databases">
        <title>The complete chloroplast genome sequence of Lithospermum erythrorhizon: insights into the phylogenetic relationship among Boraginaceae species and the maternal lineages of purple gromwells.</title>
        <authorList>
            <person name="Okada T."/>
            <person name="Watanabe K."/>
        </authorList>
    </citation>
    <scope>NUCLEOTIDE SEQUENCE [LARGE SCALE GENOMIC DNA]</scope>
</reference>
<gene>
    <name evidence="2" type="ORF">LIER_40610</name>
</gene>
<dbReference type="EMBL" id="BAABME010023716">
    <property type="protein sequence ID" value="GAA0168660.1"/>
    <property type="molecule type" value="Genomic_DNA"/>
</dbReference>
<feature type="region of interest" description="Disordered" evidence="1">
    <location>
        <begin position="158"/>
        <end position="280"/>
    </location>
</feature>
<feature type="compositionally biased region" description="Basic and acidic residues" evidence="1">
    <location>
        <begin position="220"/>
        <end position="232"/>
    </location>
</feature>